<dbReference type="PANTHER" id="PTHR38614:SF1">
    <property type="entry name" value="G_PROTEIN_RECEP_F1_2 DOMAIN-CONTAINING PROTEIN"/>
    <property type="match status" value="1"/>
</dbReference>
<feature type="transmembrane region" description="Helical" evidence="1">
    <location>
        <begin position="97"/>
        <end position="118"/>
    </location>
</feature>
<proteinExistence type="predicted"/>
<feature type="transmembrane region" description="Helical" evidence="1">
    <location>
        <begin position="380"/>
        <end position="402"/>
    </location>
</feature>
<feature type="transmembrane region" description="Helical" evidence="1">
    <location>
        <begin position="352"/>
        <end position="368"/>
    </location>
</feature>
<feature type="transmembrane region" description="Helical" evidence="1">
    <location>
        <begin position="130"/>
        <end position="150"/>
    </location>
</feature>
<feature type="transmembrane region" description="Helical" evidence="1">
    <location>
        <begin position="268"/>
        <end position="288"/>
    </location>
</feature>
<dbReference type="Proteomes" id="UP000035681">
    <property type="component" value="Unplaced"/>
</dbReference>
<dbReference type="WBParaSite" id="TCONS_00007917.p1">
    <property type="protein sequence ID" value="TCONS_00007917.p1"/>
    <property type="gene ID" value="XLOC_005930"/>
</dbReference>
<feature type="transmembrane region" description="Helical" evidence="1">
    <location>
        <begin position="223"/>
        <end position="248"/>
    </location>
</feature>
<keyword evidence="1" id="KW-0472">Membrane</keyword>
<name>A0AAF5I0P9_STRER</name>
<dbReference type="PANTHER" id="PTHR38614">
    <property type="entry name" value="PROTEIN CBG09954"/>
    <property type="match status" value="1"/>
</dbReference>
<protein>
    <submittedName>
        <fullName evidence="3">Uncharacterized protein</fullName>
    </submittedName>
</protein>
<keyword evidence="2" id="KW-1185">Reference proteome</keyword>
<evidence type="ECO:0000313" key="3">
    <source>
        <dbReference type="WBParaSite" id="TCONS_00007917.p1"/>
    </source>
</evidence>
<sequence length="558" mass="65356">MNNSTTFDLYYSPVEKHFCYHAIFGGYQIFILICNLIILIKGVSSVYLIKMPLLRINILILTIAFTIQSILQGAQSVLYVFSFIFHKDINIEICSGIRLFGNTVHGIVDFIPFSLAVIRYNIIFRKNKRMIVFWLSQILLVVIRLTRGIYPTVSNDSKYVPNGACGYVKAVNNDFMMALNIFSVSSEIVFPIVAFIINIIILKKVLKNFKKIEKENEKKEQKQLFWSMTIQILMPFFCHLPSIHLFILRLTGFKETVIHVIIVDTLNTIAYSSIYQLIVFLCNFYVFLKVLWSKEFEKMPLLKINIRTLTIAYIVQSCFQIMPSFFYFYAYILECKINVLVCSGIKTFGNTVHGTVDFIPFSLSIVRYNKVVRQTNKHFWIFWIFQLFFIIIRMMAGIYPTISQQSTYEDDYSCTYVLNIHDFIMNILRLLALTFEIIFPIFGFVINIIILYKTLNMFKLPTRKEERKEQKQLFWFMTIQILIPFILHIPSIHVFILRIIGKSANIMFLFVCETLNTFAYSTSVFVSTLFVPKLRPIFFGICYVNSQSNNRTVKRISY</sequence>
<feature type="transmembrane region" description="Helical" evidence="1">
    <location>
        <begin position="427"/>
        <end position="452"/>
    </location>
</feature>
<evidence type="ECO:0000313" key="2">
    <source>
        <dbReference type="Proteomes" id="UP000035681"/>
    </source>
</evidence>
<dbReference type="InterPro" id="IPR010601">
    <property type="entry name" value="DUF1182"/>
</dbReference>
<feature type="transmembrane region" description="Helical" evidence="1">
    <location>
        <begin position="473"/>
        <end position="500"/>
    </location>
</feature>
<keyword evidence="1" id="KW-0812">Transmembrane</keyword>
<feature type="transmembrane region" description="Helical" evidence="1">
    <location>
        <begin position="52"/>
        <end position="85"/>
    </location>
</feature>
<feature type="transmembrane region" description="Helical" evidence="1">
    <location>
        <begin position="181"/>
        <end position="202"/>
    </location>
</feature>
<accession>A0AAF5I0P9</accession>
<feature type="transmembrane region" description="Helical" evidence="1">
    <location>
        <begin position="20"/>
        <end position="40"/>
    </location>
</feature>
<dbReference type="InterPro" id="IPR019421">
    <property type="entry name" value="7TM_GPCR_serpentine_rcpt_Srd"/>
</dbReference>
<evidence type="ECO:0000256" key="1">
    <source>
        <dbReference type="SAM" id="Phobius"/>
    </source>
</evidence>
<dbReference type="AlphaFoldDB" id="A0AAF5I0P9"/>
<reference evidence="3" key="1">
    <citation type="submission" date="2024-02" db="UniProtKB">
        <authorList>
            <consortium name="WormBaseParasite"/>
        </authorList>
    </citation>
    <scope>IDENTIFICATION</scope>
</reference>
<dbReference type="Pfam" id="PF10317">
    <property type="entry name" value="7TM_GPCR_Srd"/>
    <property type="match status" value="1"/>
</dbReference>
<keyword evidence="1" id="KW-1133">Transmembrane helix</keyword>
<organism evidence="2 3">
    <name type="scientific">Strongyloides stercoralis</name>
    <name type="common">Threadworm</name>
    <dbReference type="NCBI Taxonomy" id="6248"/>
    <lineage>
        <taxon>Eukaryota</taxon>
        <taxon>Metazoa</taxon>
        <taxon>Ecdysozoa</taxon>
        <taxon>Nematoda</taxon>
        <taxon>Chromadorea</taxon>
        <taxon>Rhabditida</taxon>
        <taxon>Tylenchina</taxon>
        <taxon>Panagrolaimomorpha</taxon>
        <taxon>Strongyloidoidea</taxon>
        <taxon>Strongyloididae</taxon>
        <taxon>Strongyloides</taxon>
    </lineage>
</organism>
<feature type="transmembrane region" description="Helical" evidence="1">
    <location>
        <begin position="309"/>
        <end position="332"/>
    </location>
</feature>
<feature type="transmembrane region" description="Helical" evidence="1">
    <location>
        <begin position="506"/>
        <end position="531"/>
    </location>
</feature>